<dbReference type="GO" id="GO:0004888">
    <property type="term" value="F:transmembrane signaling receptor activity"/>
    <property type="evidence" value="ECO:0007669"/>
    <property type="project" value="InterPro"/>
</dbReference>
<dbReference type="GO" id="GO:0052131">
    <property type="term" value="P:positive aerotaxis"/>
    <property type="evidence" value="ECO:0007669"/>
    <property type="project" value="UniProtKB-ARBA"/>
</dbReference>
<feature type="transmembrane region" description="Helical" evidence="12">
    <location>
        <begin position="153"/>
        <end position="170"/>
    </location>
</feature>
<name>E1SN49_FERBD</name>
<keyword evidence="4" id="KW-0145">Chemotaxis</keyword>
<reference evidence="14 15" key="1">
    <citation type="journal article" date="2010" name="Stand. Genomic Sci.">
        <title>Complete genome sequence of Ferrimonas balearica type strain (PAT).</title>
        <authorList>
            <person name="Nolan M."/>
            <person name="Sikorski J."/>
            <person name="Davenport K."/>
            <person name="Lucas S."/>
            <person name="Glavina Del Rio T."/>
            <person name="Tice H."/>
            <person name="Cheng J."/>
            <person name="Goodwin L."/>
            <person name="Pitluck S."/>
            <person name="Liolios K."/>
            <person name="Ivanova N."/>
            <person name="Mavromatis K."/>
            <person name="Ovchinnikova G."/>
            <person name="Pati A."/>
            <person name="Chen A."/>
            <person name="Palaniappan K."/>
            <person name="Land M."/>
            <person name="Hauser L."/>
            <person name="Chang Y."/>
            <person name="Jeffries C."/>
            <person name="Tapia R."/>
            <person name="Brettin T."/>
            <person name="Detter J."/>
            <person name="Han C."/>
            <person name="Yasawong M."/>
            <person name="Rohde M."/>
            <person name="Tindall B."/>
            <person name="Goker M."/>
            <person name="Woyke T."/>
            <person name="Bristow J."/>
            <person name="Eisen J."/>
            <person name="Markowitz V."/>
            <person name="Hugenholtz P."/>
            <person name="Kyrpides N."/>
            <person name="Klenk H."/>
            <person name="Lapidus A."/>
        </authorList>
    </citation>
    <scope>NUCLEOTIDE SEQUENCE [LARGE SCALE GENOMIC DNA]</scope>
    <source>
        <strain evidence="15">DSM 9799 / CCM 4581 / KCTC 23876 / PAT</strain>
    </source>
</reference>
<dbReference type="STRING" id="550540.Fbal_3510"/>
<sequence>MRNNQPITGQEKRYPGDAILLSTTDLKGNIKYANPDFSDIAEFEAKGLRGQPHNVVRHPDMPPAAFASMWQRIKSGKSWFGLVKNRTASGDHYWVNAYISPVVEDGEVHEYQSVRRRPTDSQIEHAEALYQQINEGKRPACLKPARLGYRGRLMMIMAVVTAATGAMAAWHPLFGTLIGMVLAISLTHFWLNPLKALAEQSRAIIEDPLAQGVFTGRNDELGQIELAMHFLSTETGGVVGRMADSASALCEKGRRLNETVLQTQDRAERQHQQTTAAAAAVEEMSASFGEVADNAERVAEALARSQGVANEGSQVLGRVTGSIESLSGEVARIATEVATIERDSLAIAKVLDVIREIADQTNLLALNAAIEAARAGESGRGFAVVADEVRNLSKRTAESTSQIEAIVAQFQSSSHSASEAMRQGQAAAQETVLLTREADQAFEALRTDVVEINRMSDAIAAAMSQQRVVTEDISSAIQTISELAQCSLKQAADAAQGGHEMSRLATKQAQLATQFWQQSVMRAI</sequence>
<evidence type="ECO:0000256" key="8">
    <source>
        <dbReference type="ARBA" id="ARBA00023136"/>
    </source>
</evidence>
<keyword evidence="2" id="KW-1003">Cell membrane</keyword>
<evidence type="ECO:0000256" key="12">
    <source>
        <dbReference type="SAM" id="Phobius"/>
    </source>
</evidence>
<dbReference type="InterPro" id="IPR004090">
    <property type="entry name" value="Chemotax_Me-accpt_rcpt"/>
</dbReference>
<dbReference type="SMART" id="SM00283">
    <property type="entry name" value="MA"/>
    <property type="match status" value="1"/>
</dbReference>
<dbReference type="Gene3D" id="1.10.287.950">
    <property type="entry name" value="Methyl-accepting chemotaxis protein"/>
    <property type="match status" value="1"/>
</dbReference>
<feature type="domain" description="Methyl-accepting transducer" evidence="13">
    <location>
        <begin position="245"/>
        <end position="481"/>
    </location>
</feature>
<dbReference type="Proteomes" id="UP000006683">
    <property type="component" value="Chromosome"/>
</dbReference>
<dbReference type="PRINTS" id="PR00260">
    <property type="entry name" value="CHEMTRNSDUCR"/>
</dbReference>
<evidence type="ECO:0000256" key="9">
    <source>
        <dbReference type="ARBA" id="ARBA00023224"/>
    </source>
</evidence>
<evidence type="ECO:0000256" key="10">
    <source>
        <dbReference type="ARBA" id="ARBA00029447"/>
    </source>
</evidence>
<evidence type="ECO:0000256" key="2">
    <source>
        <dbReference type="ARBA" id="ARBA00022475"/>
    </source>
</evidence>
<dbReference type="EMBL" id="CP002209">
    <property type="protein sequence ID" value="ADN77707.1"/>
    <property type="molecule type" value="Genomic_DNA"/>
</dbReference>
<dbReference type="PANTHER" id="PTHR32089">
    <property type="entry name" value="METHYL-ACCEPTING CHEMOTAXIS PROTEIN MCPB"/>
    <property type="match status" value="1"/>
</dbReference>
<evidence type="ECO:0000256" key="4">
    <source>
        <dbReference type="ARBA" id="ARBA00022500"/>
    </source>
</evidence>
<dbReference type="FunFam" id="3.30.450.20:FF:000046">
    <property type="entry name" value="Aerotaxis sensor receptor"/>
    <property type="match status" value="1"/>
</dbReference>
<proteinExistence type="inferred from homology"/>
<dbReference type="RefSeq" id="WP_013347013.1">
    <property type="nucleotide sequence ID" value="NC_014541.1"/>
</dbReference>
<dbReference type="PANTHER" id="PTHR32089:SF74">
    <property type="entry name" value="METHYL-ACCEPTING CHEMOTAXIS PROTEIN AER"/>
    <property type="match status" value="1"/>
</dbReference>
<evidence type="ECO:0000259" key="13">
    <source>
        <dbReference type="PROSITE" id="PS50111"/>
    </source>
</evidence>
<accession>E1SN49</accession>
<evidence type="ECO:0000313" key="14">
    <source>
        <dbReference type="EMBL" id="ADN77707.1"/>
    </source>
</evidence>
<evidence type="ECO:0000256" key="3">
    <source>
        <dbReference type="ARBA" id="ARBA00022481"/>
    </source>
</evidence>
<dbReference type="eggNOG" id="COG0840">
    <property type="taxonomic scope" value="Bacteria"/>
</dbReference>
<dbReference type="HOGENOM" id="CLU_000445_107_26_6"/>
<keyword evidence="6 12" id="KW-0812">Transmembrane</keyword>
<dbReference type="GeneID" id="67183717"/>
<comment type="subcellular location">
    <subcellularLocation>
        <location evidence="1">Cell inner membrane</location>
        <topology evidence="1">Multi-pass membrane protein</topology>
    </subcellularLocation>
</comment>
<dbReference type="InterPro" id="IPR035965">
    <property type="entry name" value="PAS-like_dom_sf"/>
</dbReference>
<dbReference type="CDD" id="cd00130">
    <property type="entry name" value="PAS"/>
    <property type="match status" value="1"/>
</dbReference>
<keyword evidence="5" id="KW-0997">Cell inner membrane</keyword>
<dbReference type="AlphaFoldDB" id="E1SN49"/>
<evidence type="ECO:0000313" key="15">
    <source>
        <dbReference type="Proteomes" id="UP000006683"/>
    </source>
</evidence>
<dbReference type="Gene3D" id="3.30.450.20">
    <property type="entry name" value="PAS domain"/>
    <property type="match status" value="1"/>
</dbReference>
<dbReference type="InterPro" id="IPR000014">
    <property type="entry name" value="PAS"/>
</dbReference>
<protein>
    <submittedName>
        <fullName evidence="14">Methyl-accepting chemotaxis sensory transducer with Pas/Pac sensor</fullName>
    </submittedName>
</protein>
<evidence type="ECO:0000256" key="11">
    <source>
        <dbReference type="PROSITE-ProRule" id="PRU00284"/>
    </source>
</evidence>
<dbReference type="InterPro" id="IPR013655">
    <property type="entry name" value="PAS_fold_3"/>
</dbReference>
<gene>
    <name evidence="14" type="ordered locus">Fbal_3510</name>
</gene>
<organism evidence="14 15">
    <name type="scientific">Ferrimonas balearica (strain DSM 9799 / CCM 4581 / KCTC 23876 / PAT)</name>
    <dbReference type="NCBI Taxonomy" id="550540"/>
    <lineage>
        <taxon>Bacteria</taxon>
        <taxon>Pseudomonadati</taxon>
        <taxon>Pseudomonadota</taxon>
        <taxon>Gammaproteobacteria</taxon>
        <taxon>Alteromonadales</taxon>
        <taxon>Ferrimonadaceae</taxon>
        <taxon>Ferrimonas</taxon>
    </lineage>
</organism>
<dbReference type="KEGG" id="fbl:Fbal_3510"/>
<evidence type="ECO:0000256" key="6">
    <source>
        <dbReference type="ARBA" id="ARBA00022692"/>
    </source>
</evidence>
<evidence type="ECO:0000256" key="5">
    <source>
        <dbReference type="ARBA" id="ARBA00022519"/>
    </source>
</evidence>
<comment type="similarity">
    <text evidence="10">Belongs to the methyl-accepting chemotaxis (MCP) protein family.</text>
</comment>
<keyword evidence="9 11" id="KW-0807">Transducer</keyword>
<keyword evidence="7 12" id="KW-1133">Transmembrane helix</keyword>
<dbReference type="NCBIfam" id="TIGR00229">
    <property type="entry name" value="sensory_box"/>
    <property type="match status" value="1"/>
</dbReference>
<dbReference type="GO" id="GO:0007165">
    <property type="term" value="P:signal transduction"/>
    <property type="evidence" value="ECO:0007669"/>
    <property type="project" value="UniProtKB-KW"/>
</dbReference>
<evidence type="ECO:0000256" key="1">
    <source>
        <dbReference type="ARBA" id="ARBA00004429"/>
    </source>
</evidence>
<dbReference type="Pfam" id="PF08447">
    <property type="entry name" value="PAS_3"/>
    <property type="match status" value="1"/>
</dbReference>
<dbReference type="SUPFAM" id="SSF58104">
    <property type="entry name" value="Methyl-accepting chemotaxis protein (MCP) signaling domain"/>
    <property type="match status" value="1"/>
</dbReference>
<keyword evidence="15" id="KW-1185">Reference proteome</keyword>
<keyword evidence="8 12" id="KW-0472">Membrane</keyword>
<dbReference type="SUPFAM" id="SSF55785">
    <property type="entry name" value="PYP-like sensor domain (PAS domain)"/>
    <property type="match status" value="1"/>
</dbReference>
<evidence type="ECO:0000256" key="7">
    <source>
        <dbReference type="ARBA" id="ARBA00022989"/>
    </source>
</evidence>
<dbReference type="InterPro" id="IPR004089">
    <property type="entry name" value="MCPsignal_dom"/>
</dbReference>
<dbReference type="PROSITE" id="PS50111">
    <property type="entry name" value="CHEMOTAXIS_TRANSDUC_2"/>
    <property type="match status" value="1"/>
</dbReference>
<dbReference type="CDD" id="cd11386">
    <property type="entry name" value="MCP_signal"/>
    <property type="match status" value="1"/>
</dbReference>
<dbReference type="Pfam" id="PF00015">
    <property type="entry name" value="MCPsignal"/>
    <property type="match status" value="1"/>
</dbReference>
<dbReference type="GO" id="GO:0005886">
    <property type="term" value="C:plasma membrane"/>
    <property type="evidence" value="ECO:0007669"/>
    <property type="project" value="UniProtKB-SubCell"/>
</dbReference>
<keyword evidence="3" id="KW-0488">Methylation</keyword>
<dbReference type="OrthoDB" id="5675566at2"/>
<dbReference type="FunFam" id="1.10.287.950:FF:000001">
    <property type="entry name" value="Methyl-accepting chemotaxis sensory transducer"/>
    <property type="match status" value="1"/>
</dbReference>